<evidence type="ECO:0000313" key="2">
    <source>
        <dbReference type="EMBL" id="KAA0012958.1"/>
    </source>
</evidence>
<comment type="caution">
    <text evidence="2">The sequence shown here is derived from an EMBL/GenBank/DDBJ whole genome shotgun (WGS) entry which is preliminary data.</text>
</comment>
<dbReference type="InterPro" id="IPR014914">
    <property type="entry name" value="RES_dom"/>
</dbReference>
<name>A0A7V7G1V7_9GAMM</name>
<proteinExistence type="predicted"/>
<evidence type="ECO:0000259" key="1">
    <source>
        <dbReference type="SMART" id="SM00953"/>
    </source>
</evidence>
<gene>
    <name evidence="2" type="ORF">F0A17_08515</name>
</gene>
<feature type="domain" description="RES" evidence="1">
    <location>
        <begin position="118"/>
        <end position="243"/>
    </location>
</feature>
<keyword evidence="3" id="KW-1185">Reference proteome</keyword>
<organism evidence="2 3">
    <name type="scientific">Billgrantia pellis</name>
    <dbReference type="NCBI Taxonomy" id="2606936"/>
    <lineage>
        <taxon>Bacteria</taxon>
        <taxon>Pseudomonadati</taxon>
        <taxon>Pseudomonadota</taxon>
        <taxon>Gammaproteobacteria</taxon>
        <taxon>Oceanospirillales</taxon>
        <taxon>Halomonadaceae</taxon>
        <taxon>Billgrantia</taxon>
    </lineage>
</organism>
<reference evidence="2 3" key="1">
    <citation type="submission" date="2019-08" db="EMBL/GenBank/DDBJ databases">
        <title>Bioinformatics analysis of the strain L3 and L5.</title>
        <authorList>
            <person name="Li X."/>
        </authorList>
    </citation>
    <scope>NUCLEOTIDE SEQUENCE [LARGE SCALE GENOMIC DNA]</scope>
    <source>
        <strain evidence="2 3">L5</strain>
    </source>
</reference>
<dbReference type="AlphaFoldDB" id="A0A7V7G1V7"/>
<dbReference type="Proteomes" id="UP000486760">
    <property type="component" value="Unassembled WGS sequence"/>
</dbReference>
<dbReference type="Pfam" id="PF08808">
    <property type="entry name" value="RES"/>
    <property type="match status" value="1"/>
</dbReference>
<protein>
    <submittedName>
        <fullName evidence="2">RES family NAD+ phosphorylase</fullName>
    </submittedName>
</protein>
<accession>A0A7V7G1V7</accession>
<dbReference type="SMART" id="SM00953">
    <property type="entry name" value="RES"/>
    <property type="match status" value="1"/>
</dbReference>
<evidence type="ECO:0000313" key="3">
    <source>
        <dbReference type="Proteomes" id="UP000486760"/>
    </source>
</evidence>
<dbReference type="EMBL" id="VTPY01000003">
    <property type="protein sequence ID" value="KAA0012958.1"/>
    <property type="molecule type" value="Genomic_DNA"/>
</dbReference>
<sequence>MGAQGECRAAVQRAVGPRLHAAWARRGPGGYPALFGWRAGVSVPATCLPEWRNAFRIVNSAYPPIAVFEDTLDAEDLELAFAIEAMTNDRLLEEAGQLNRVPPHDRVAGPGSSPIMAAFTHIGRSSRFTDGSYGVYYCANTLDAAIAETRFHMAGFLAATREASVEVTMRTYINTITQPLHDVRVGYPELHDPDPATYPRGQKFASRLRAEGAWGILYHSVRQLGHECAAVLRPPALSIPIQGPHLRYVWDGRAQAVSHVLEVTERRG</sequence>